<dbReference type="OrthoDB" id="4239773at2759"/>
<dbReference type="InterPro" id="IPR044074">
    <property type="entry name" value="PurU_ACT"/>
</dbReference>
<dbReference type="Proteomes" id="UP000269721">
    <property type="component" value="Unassembled WGS sequence"/>
</dbReference>
<dbReference type="PRINTS" id="PR01575">
    <property type="entry name" value="FFH4HYDRLASE"/>
</dbReference>
<dbReference type="GO" id="GO:0046394">
    <property type="term" value="P:carboxylic acid biosynthetic process"/>
    <property type="evidence" value="ECO:0007669"/>
    <property type="project" value="UniProtKB-ARBA"/>
</dbReference>
<evidence type="ECO:0000313" key="4">
    <source>
        <dbReference type="EMBL" id="RKO86141.1"/>
    </source>
</evidence>
<dbReference type="HAMAP" id="MF_01927">
    <property type="entry name" value="PurU"/>
    <property type="match status" value="1"/>
</dbReference>
<dbReference type="PANTHER" id="PTHR42706">
    <property type="entry name" value="FORMYLTETRAHYDROFOLATE DEFORMYLASE"/>
    <property type="match status" value="1"/>
</dbReference>
<proteinExistence type="inferred from homology"/>
<dbReference type="Pfam" id="PF00551">
    <property type="entry name" value="Formyl_trans_N"/>
    <property type="match status" value="1"/>
</dbReference>
<gene>
    <name evidence="4" type="ORF">BDK51DRAFT_38224</name>
</gene>
<reference evidence="5" key="1">
    <citation type="journal article" date="2018" name="Nat. Microbiol.">
        <title>Leveraging single-cell genomics to expand the fungal tree of life.</title>
        <authorList>
            <person name="Ahrendt S.R."/>
            <person name="Quandt C.A."/>
            <person name="Ciobanu D."/>
            <person name="Clum A."/>
            <person name="Salamov A."/>
            <person name="Andreopoulos B."/>
            <person name="Cheng J.F."/>
            <person name="Woyke T."/>
            <person name="Pelin A."/>
            <person name="Henrissat B."/>
            <person name="Reynolds N.K."/>
            <person name="Benny G.L."/>
            <person name="Smith M.E."/>
            <person name="James T.Y."/>
            <person name="Grigoriev I.V."/>
        </authorList>
    </citation>
    <scope>NUCLEOTIDE SEQUENCE [LARGE SCALE GENOMIC DNA]</scope>
</reference>
<dbReference type="GO" id="GO:0006520">
    <property type="term" value="P:amino acid metabolic process"/>
    <property type="evidence" value="ECO:0007669"/>
    <property type="project" value="UniProtKB-ARBA"/>
</dbReference>
<dbReference type="SUPFAM" id="SSF55021">
    <property type="entry name" value="ACT-like"/>
    <property type="match status" value="1"/>
</dbReference>
<evidence type="ECO:0000313" key="5">
    <source>
        <dbReference type="Proteomes" id="UP000269721"/>
    </source>
</evidence>
<dbReference type="GO" id="GO:0006730">
    <property type="term" value="P:one-carbon metabolic process"/>
    <property type="evidence" value="ECO:0007669"/>
    <property type="project" value="UniProtKB-KW"/>
</dbReference>
<dbReference type="CDD" id="cd08648">
    <property type="entry name" value="FMT_core_Formyl-FH4-Hydrolase_C"/>
    <property type="match status" value="1"/>
</dbReference>
<name>A0A4P9W1R8_9FUNG</name>
<dbReference type="SUPFAM" id="SSF53328">
    <property type="entry name" value="Formyltransferase"/>
    <property type="match status" value="1"/>
</dbReference>
<dbReference type="InterPro" id="IPR002376">
    <property type="entry name" value="Formyl_transf_N"/>
</dbReference>
<accession>A0A4P9W1R8</accession>
<dbReference type="InterPro" id="IPR045865">
    <property type="entry name" value="ACT-like_dom_sf"/>
</dbReference>
<dbReference type="PANTHER" id="PTHR42706:SF1">
    <property type="entry name" value="FORMYLTETRAHYDROFOLATE DEFORMYLASE 2, MITOCHONDRIAL"/>
    <property type="match status" value="1"/>
</dbReference>
<dbReference type="PIRSF" id="PIRSF036480">
    <property type="entry name" value="FormyFH4_hydr"/>
    <property type="match status" value="1"/>
</dbReference>
<organism evidence="4 5">
    <name type="scientific">Blyttiomyces helicus</name>
    <dbReference type="NCBI Taxonomy" id="388810"/>
    <lineage>
        <taxon>Eukaryota</taxon>
        <taxon>Fungi</taxon>
        <taxon>Fungi incertae sedis</taxon>
        <taxon>Chytridiomycota</taxon>
        <taxon>Chytridiomycota incertae sedis</taxon>
        <taxon>Chytridiomycetes</taxon>
        <taxon>Chytridiomycetes incertae sedis</taxon>
        <taxon>Blyttiomyces</taxon>
    </lineage>
</organism>
<protein>
    <submittedName>
        <fullName evidence="4">Formyltetrahydrofolate deformylase</fullName>
    </submittedName>
</protein>
<keyword evidence="1" id="KW-0554">One-carbon metabolism</keyword>
<dbReference type="GO" id="GO:0006189">
    <property type="term" value="P:'de novo' IMP biosynthetic process"/>
    <property type="evidence" value="ECO:0007669"/>
    <property type="project" value="InterPro"/>
</dbReference>
<evidence type="ECO:0000256" key="1">
    <source>
        <dbReference type="ARBA" id="ARBA00022563"/>
    </source>
</evidence>
<feature type="domain" description="Formyl transferase N-terminal" evidence="3">
    <location>
        <begin position="96"/>
        <end position="271"/>
    </location>
</feature>
<dbReference type="InterPro" id="IPR036477">
    <property type="entry name" value="Formyl_transf_N_sf"/>
</dbReference>
<sequence>MPAPKTPTAILLLVCKDTPGIVTRLTSFIAEHGGNLVDVDFHVDADDSGEKLFLGRLEWELPTFTLPRASLPAALETVCTPFAGRWTLHFSDTTQRIAVFVSKQDHCMLDLLRRTSFDDVDAQIVLVVSNHLDLKPLADHAGIAFHHIPITASTKQAQEVAELELLKAERVDVVVMAKYMQILSPTFIEGFPNTINIHHSFLPAFVGGKPYHQAFARGVKIIGATAHFATAELDAGPIIEQECVRISHRDTVQDLIRKGQDVERSVLSRAVRLHLLHRILPYGNKTAVFA</sequence>
<dbReference type="EMBL" id="KZ998440">
    <property type="protein sequence ID" value="RKO86141.1"/>
    <property type="molecule type" value="Genomic_DNA"/>
</dbReference>
<dbReference type="AlphaFoldDB" id="A0A4P9W1R8"/>
<dbReference type="GO" id="GO:0008864">
    <property type="term" value="F:formyltetrahydrofolate deformylase activity"/>
    <property type="evidence" value="ECO:0007669"/>
    <property type="project" value="InterPro"/>
</dbReference>
<dbReference type="InterPro" id="IPR004810">
    <property type="entry name" value="PurU"/>
</dbReference>
<evidence type="ECO:0000256" key="2">
    <source>
        <dbReference type="ARBA" id="ARBA00022801"/>
    </source>
</evidence>
<dbReference type="Gene3D" id="3.30.70.260">
    <property type="match status" value="1"/>
</dbReference>
<dbReference type="NCBIfam" id="TIGR00655">
    <property type="entry name" value="PurU"/>
    <property type="match status" value="1"/>
</dbReference>
<dbReference type="InterPro" id="IPR041729">
    <property type="entry name" value="Formyl-FH4-Hydrolase_C"/>
</dbReference>
<evidence type="ECO:0000259" key="3">
    <source>
        <dbReference type="Pfam" id="PF00551"/>
    </source>
</evidence>
<dbReference type="NCBIfam" id="NF004684">
    <property type="entry name" value="PRK06027.1"/>
    <property type="match status" value="1"/>
</dbReference>
<keyword evidence="5" id="KW-1185">Reference proteome</keyword>
<dbReference type="CDD" id="cd04875">
    <property type="entry name" value="ACT_F4HF-DF"/>
    <property type="match status" value="1"/>
</dbReference>
<dbReference type="Gene3D" id="3.40.50.170">
    <property type="entry name" value="Formyl transferase, N-terminal domain"/>
    <property type="match status" value="1"/>
</dbReference>
<keyword evidence="2" id="KW-0378">Hydrolase</keyword>